<dbReference type="EMBL" id="JADGIZ020000050">
    <property type="protein sequence ID" value="KAL2913218.1"/>
    <property type="molecule type" value="Genomic_DNA"/>
</dbReference>
<organism evidence="3 4">
    <name type="scientific">Polyrhizophydium stewartii</name>
    <dbReference type="NCBI Taxonomy" id="2732419"/>
    <lineage>
        <taxon>Eukaryota</taxon>
        <taxon>Fungi</taxon>
        <taxon>Fungi incertae sedis</taxon>
        <taxon>Chytridiomycota</taxon>
        <taxon>Chytridiomycota incertae sedis</taxon>
        <taxon>Chytridiomycetes</taxon>
        <taxon>Rhizophydiales</taxon>
        <taxon>Rhizophydiales incertae sedis</taxon>
        <taxon>Polyrhizophydium</taxon>
    </lineage>
</organism>
<feature type="compositionally biased region" description="Low complexity" evidence="2">
    <location>
        <begin position="392"/>
        <end position="414"/>
    </location>
</feature>
<feature type="region of interest" description="Disordered" evidence="2">
    <location>
        <begin position="1"/>
        <end position="35"/>
    </location>
</feature>
<name>A0ABR4N180_9FUNG</name>
<accession>A0ABR4N180</accession>
<dbReference type="Proteomes" id="UP001527925">
    <property type="component" value="Unassembled WGS sequence"/>
</dbReference>
<feature type="compositionally biased region" description="Low complexity" evidence="2">
    <location>
        <begin position="7"/>
        <end position="23"/>
    </location>
</feature>
<feature type="compositionally biased region" description="Acidic residues" evidence="2">
    <location>
        <begin position="215"/>
        <end position="229"/>
    </location>
</feature>
<feature type="coiled-coil region" evidence="1">
    <location>
        <begin position="40"/>
        <end position="85"/>
    </location>
</feature>
<sequence length="502" mass="55276">MAAQLKPSPAAASTVPAGAGAAGETPASPREAVTDSLSTLEATARQLEAIIDQRKALLENEARLINTAEVHLRLIQQQMQQLESVQASQLMREWASSLSPQRPPRSLSSRRASPAQRRVRLHSRANSTKQHPQQQQQQCPAAREIPPQQPFASASAQTNTAAAPPAAVSRPQPPPPAIVAPQHPVPPAPVSTPTSTAVRPHLHAPFPASGTESGSELDDDADVNDDVDGDLSRRLSDGSSDTSLGYHYFRLPLQTRDARQSRRAHRDGLSPRAVRATRTQVRGDAVPVKEDYTSDRPLKDPEQQQQQQQQQQRQQQQIRRKLDFLRSFGVQQPAANNDADLAKPIGKRSKAHKRQDSHDPHHHKQHDCQPLPPHRSYEPASIFVVPRDTRISSDAPPDSDADAAANAAKPSKPSITRRRTYSLPNPTLRTVNINTDTLDSAKLTVTFVEGDAATSVHEYEAQVYLEDDNTSVPSSTRNYSRRSSIMNFIREKMSRRPSHRAD</sequence>
<feature type="region of interest" description="Disordered" evidence="2">
    <location>
        <begin position="95"/>
        <end position="318"/>
    </location>
</feature>
<feature type="region of interest" description="Disordered" evidence="2">
    <location>
        <begin position="330"/>
        <end position="377"/>
    </location>
</feature>
<keyword evidence="4" id="KW-1185">Reference proteome</keyword>
<feature type="compositionally biased region" description="Low complexity" evidence="2">
    <location>
        <begin position="95"/>
        <end position="116"/>
    </location>
</feature>
<feature type="compositionally biased region" description="Low complexity" evidence="2">
    <location>
        <begin position="303"/>
        <end position="317"/>
    </location>
</feature>
<comment type="caution">
    <text evidence="3">The sequence shown here is derived from an EMBL/GenBank/DDBJ whole genome shotgun (WGS) entry which is preliminary data.</text>
</comment>
<evidence type="ECO:0000313" key="4">
    <source>
        <dbReference type="Proteomes" id="UP001527925"/>
    </source>
</evidence>
<reference evidence="3 4" key="1">
    <citation type="submission" date="2023-09" db="EMBL/GenBank/DDBJ databases">
        <title>Pangenome analysis of Batrachochytrium dendrobatidis and related Chytrids.</title>
        <authorList>
            <person name="Yacoub M.N."/>
            <person name="Stajich J.E."/>
            <person name="James T.Y."/>
        </authorList>
    </citation>
    <scope>NUCLEOTIDE SEQUENCE [LARGE SCALE GENOMIC DNA]</scope>
    <source>
        <strain evidence="3 4">JEL0888</strain>
    </source>
</reference>
<evidence type="ECO:0000313" key="3">
    <source>
        <dbReference type="EMBL" id="KAL2913218.1"/>
    </source>
</evidence>
<feature type="compositionally biased region" description="Basic and acidic residues" evidence="2">
    <location>
        <begin position="287"/>
        <end position="302"/>
    </location>
</feature>
<protein>
    <submittedName>
        <fullName evidence="3">Uncharacterized protein</fullName>
    </submittedName>
</protein>
<feature type="compositionally biased region" description="Pro residues" evidence="2">
    <location>
        <begin position="171"/>
        <end position="190"/>
    </location>
</feature>
<evidence type="ECO:0000256" key="1">
    <source>
        <dbReference type="SAM" id="Coils"/>
    </source>
</evidence>
<gene>
    <name evidence="3" type="ORF">HK105_207337</name>
</gene>
<keyword evidence="1" id="KW-0175">Coiled coil</keyword>
<proteinExistence type="predicted"/>
<evidence type="ECO:0000256" key="2">
    <source>
        <dbReference type="SAM" id="MobiDB-lite"/>
    </source>
</evidence>
<feature type="compositionally biased region" description="Low complexity" evidence="2">
    <location>
        <begin position="152"/>
        <end position="170"/>
    </location>
</feature>
<feature type="region of interest" description="Disordered" evidence="2">
    <location>
        <begin position="389"/>
        <end position="421"/>
    </location>
</feature>